<sequence>MIGSNRVNKLLNGEGCSTGGLGKRERPSASFFMSEACLEHCALLLTMAVGLAEDNATDNARKIPGRIRKRRRRILTPS</sequence>
<keyword evidence="3" id="KW-1185">Reference proteome</keyword>
<reference evidence="2" key="3">
    <citation type="submission" date="2024-03" db="EMBL/GenBank/DDBJ databases">
        <authorList>
            <person name="Bromfield E.S.P."/>
            <person name="Cloutier S."/>
        </authorList>
    </citation>
    <scope>NUCLEOTIDE SEQUENCE</scope>
    <source>
        <strain evidence="2">5S5</strain>
    </source>
</reference>
<name>A0A973W5G1_9BRAD</name>
<evidence type="ECO:0000313" key="3">
    <source>
        <dbReference type="Proteomes" id="UP001432046"/>
    </source>
</evidence>
<gene>
    <name evidence="1" type="ORF">HAP48_034320</name>
    <name evidence="2" type="ORF">WDK88_12355</name>
</gene>
<dbReference type="AlphaFoldDB" id="A0A973W5G1"/>
<dbReference type="Proteomes" id="UP001432046">
    <property type="component" value="Chromosome"/>
</dbReference>
<reference evidence="1" key="1">
    <citation type="submission" date="2020-06" db="EMBL/GenBank/DDBJ databases">
        <title>Whole Genome Sequence of Bradyrhizobium sp. Strain 1S1.</title>
        <authorList>
            <person name="Bromfield E.S.P."/>
            <person name="Cloutier S."/>
        </authorList>
    </citation>
    <scope>NUCLEOTIDE SEQUENCE [LARGE SCALE GENOMIC DNA]</scope>
    <source>
        <strain evidence="1">1S1</strain>
    </source>
</reference>
<proteinExistence type="predicted"/>
<dbReference type="EMBL" id="JAAOLE020000001">
    <property type="protein sequence ID" value="NVI47943.1"/>
    <property type="molecule type" value="Genomic_DNA"/>
</dbReference>
<organism evidence="1">
    <name type="scientific">Bradyrhizobium septentrionale</name>
    <dbReference type="NCBI Taxonomy" id="1404411"/>
    <lineage>
        <taxon>Bacteria</taxon>
        <taxon>Pseudomonadati</taxon>
        <taxon>Pseudomonadota</taxon>
        <taxon>Alphaproteobacteria</taxon>
        <taxon>Hyphomicrobiales</taxon>
        <taxon>Nitrobacteraceae</taxon>
        <taxon>Bradyrhizobium</taxon>
    </lineage>
</organism>
<accession>A0A973W5G1</accession>
<reference evidence="2" key="2">
    <citation type="journal article" date="2021" name="Int. J. Syst. Evol. Microbiol.">
        <title>Bradyrhizobium septentrionale sp. nov. (sv. septentrionale) and Bradyrhizobium quebecense sp. nov. (sv. septentrionale) associated with legumes native to Canada possess rearranged symbiosis genes and numerous insertion sequences.</title>
        <authorList>
            <person name="Bromfield E.S.P."/>
            <person name="Cloutier S."/>
        </authorList>
    </citation>
    <scope>NUCLEOTIDE SEQUENCE</scope>
    <source>
        <strain evidence="2">5S5</strain>
    </source>
</reference>
<dbReference type="EMBL" id="CP147711">
    <property type="protein sequence ID" value="WXC82311.1"/>
    <property type="molecule type" value="Genomic_DNA"/>
</dbReference>
<protein>
    <submittedName>
        <fullName evidence="1">Uncharacterized protein</fullName>
    </submittedName>
</protein>
<evidence type="ECO:0000313" key="1">
    <source>
        <dbReference type="EMBL" id="NVI47943.1"/>
    </source>
</evidence>
<evidence type="ECO:0000313" key="2">
    <source>
        <dbReference type="EMBL" id="WXC82311.1"/>
    </source>
</evidence>